<evidence type="ECO:0000256" key="1">
    <source>
        <dbReference type="ARBA" id="ARBA00022614"/>
    </source>
</evidence>
<sequence>HRLPSLRILRAGNNKIADFSIDLPSLEELLLSHNLLRSFPIFHEFKSLMILDLSYNGITDFWEVVHYLPNIRSLDLSHNRLMIAPSEVMLGFEMLASLSKLRALSLHDNPFCQWFPEYHILIIKIITQIENLNSCPIKKDEKLKAKKFEPFPIEQYDAIFHNRKLQQSDPEAQQFIFTVTPVTKEFSIHYLKELLDC</sequence>
<evidence type="ECO:0000313" key="4">
    <source>
        <dbReference type="Proteomes" id="UP000823046"/>
    </source>
</evidence>
<keyword evidence="4" id="KW-1185">Reference proteome</keyword>
<gene>
    <name evidence="3" type="ORF">IE077_000985</name>
</gene>
<organism evidence="3 4">
    <name type="scientific">Cardiosporidium cionae</name>
    <dbReference type="NCBI Taxonomy" id="476202"/>
    <lineage>
        <taxon>Eukaryota</taxon>
        <taxon>Sar</taxon>
        <taxon>Alveolata</taxon>
        <taxon>Apicomplexa</taxon>
        <taxon>Aconoidasida</taxon>
        <taxon>Nephromycida</taxon>
        <taxon>Cardiosporidium</taxon>
    </lineage>
</organism>
<dbReference type="EMBL" id="JADAQX010000004">
    <property type="protein sequence ID" value="KAF8823063.1"/>
    <property type="molecule type" value="Genomic_DNA"/>
</dbReference>
<dbReference type="PANTHER" id="PTHR18849">
    <property type="entry name" value="LEUCINE RICH REPEAT PROTEIN"/>
    <property type="match status" value="1"/>
</dbReference>
<dbReference type="SMART" id="SM00369">
    <property type="entry name" value="LRR_TYP"/>
    <property type="match status" value="2"/>
</dbReference>
<dbReference type="PROSITE" id="PS51450">
    <property type="entry name" value="LRR"/>
    <property type="match status" value="2"/>
</dbReference>
<dbReference type="Proteomes" id="UP000823046">
    <property type="component" value="Unassembled WGS sequence"/>
</dbReference>
<dbReference type="PANTHER" id="PTHR18849:SF0">
    <property type="entry name" value="CILIA- AND FLAGELLA-ASSOCIATED PROTEIN 410-RELATED"/>
    <property type="match status" value="1"/>
</dbReference>
<reference evidence="3 4" key="1">
    <citation type="journal article" date="2020" name="bioRxiv">
        <title>Metabolic contributions of an alphaproteobacterial endosymbiont in the apicomplexan Cardiosporidium cionae.</title>
        <authorList>
            <person name="Hunter E.S."/>
            <person name="Paight C.J."/>
            <person name="Lane C.E."/>
        </authorList>
    </citation>
    <scope>NUCLEOTIDE SEQUENCE [LARGE SCALE GENOMIC DNA]</scope>
    <source>
        <strain evidence="3">ESH_2018</strain>
    </source>
</reference>
<dbReference type="SUPFAM" id="SSF52075">
    <property type="entry name" value="Outer arm dynein light chain 1"/>
    <property type="match status" value="1"/>
</dbReference>
<dbReference type="InterPro" id="IPR032675">
    <property type="entry name" value="LRR_dom_sf"/>
</dbReference>
<proteinExistence type="predicted"/>
<comment type="caution">
    <text evidence="3">The sequence shown here is derived from an EMBL/GenBank/DDBJ whole genome shotgun (WGS) entry which is preliminary data.</text>
</comment>
<feature type="non-terminal residue" evidence="3">
    <location>
        <position position="197"/>
    </location>
</feature>
<keyword evidence="2" id="KW-0677">Repeat</keyword>
<accession>A0ABQ7JGE8</accession>
<dbReference type="Gene3D" id="3.80.10.10">
    <property type="entry name" value="Ribonuclease Inhibitor"/>
    <property type="match status" value="1"/>
</dbReference>
<dbReference type="InterPro" id="IPR003591">
    <property type="entry name" value="Leu-rich_rpt_typical-subtyp"/>
</dbReference>
<protein>
    <submittedName>
        <fullName evidence="3">Uncharacterized protein</fullName>
    </submittedName>
</protein>
<name>A0ABQ7JGE8_9APIC</name>
<dbReference type="PRINTS" id="PR00019">
    <property type="entry name" value="LEURICHRPT"/>
</dbReference>
<dbReference type="Pfam" id="PF13855">
    <property type="entry name" value="LRR_8"/>
    <property type="match status" value="1"/>
</dbReference>
<evidence type="ECO:0000313" key="3">
    <source>
        <dbReference type="EMBL" id="KAF8823063.1"/>
    </source>
</evidence>
<evidence type="ECO:0000256" key="2">
    <source>
        <dbReference type="ARBA" id="ARBA00022737"/>
    </source>
</evidence>
<dbReference type="InterPro" id="IPR001611">
    <property type="entry name" value="Leu-rich_rpt"/>
</dbReference>
<feature type="non-terminal residue" evidence="3">
    <location>
        <position position="1"/>
    </location>
</feature>
<keyword evidence="1" id="KW-0433">Leucine-rich repeat</keyword>